<evidence type="ECO:0000313" key="3">
    <source>
        <dbReference type="Proteomes" id="UP000029867"/>
    </source>
</evidence>
<organism evidence="1 3">
    <name type="scientific">Pichia kudriavzevii</name>
    <name type="common">Yeast</name>
    <name type="synonym">Issatchenkia orientalis</name>
    <dbReference type="NCBI Taxonomy" id="4909"/>
    <lineage>
        <taxon>Eukaryota</taxon>
        <taxon>Fungi</taxon>
        <taxon>Dikarya</taxon>
        <taxon>Ascomycota</taxon>
        <taxon>Saccharomycotina</taxon>
        <taxon>Pichiomycetes</taxon>
        <taxon>Pichiales</taxon>
        <taxon>Pichiaceae</taxon>
        <taxon>Pichia</taxon>
    </lineage>
</organism>
<dbReference type="Proteomes" id="UP000029867">
    <property type="component" value="Unassembled WGS sequence"/>
</dbReference>
<proteinExistence type="predicted"/>
<comment type="caution">
    <text evidence="1">The sequence shown here is derived from an EMBL/GenBank/DDBJ whole genome shotgun (WGS) entry which is preliminary data.</text>
</comment>
<reference evidence="3" key="1">
    <citation type="journal article" date="2014" name="Microb. Cell Fact.">
        <title>Exploiting Issatchenkia orientalis SD108 for succinic acid production.</title>
        <authorList>
            <person name="Xiao H."/>
            <person name="Shao Z."/>
            <person name="Jiang Y."/>
            <person name="Dole S."/>
            <person name="Zhao H."/>
        </authorList>
    </citation>
    <scope>NUCLEOTIDE SEQUENCE [LARGE SCALE GENOMIC DNA]</scope>
    <source>
        <strain evidence="3">SD108</strain>
    </source>
</reference>
<dbReference type="EMBL" id="JQFK01001764">
    <property type="protein sequence ID" value="KGK34331.1"/>
    <property type="molecule type" value="Genomic_DNA"/>
</dbReference>
<protein>
    <submittedName>
        <fullName evidence="1">Uncharacterized protein</fullName>
    </submittedName>
</protein>
<name>A0A099NQZ2_PICKU</name>
<dbReference type="AlphaFoldDB" id="A0A099NQZ2"/>
<sequence>LNGTATEWCCGGHMLTLKTMNSFMSSRWGMYAIITILVN</sequence>
<evidence type="ECO:0000313" key="1">
    <source>
        <dbReference type="EMBL" id="KGK34331.1"/>
    </source>
</evidence>
<dbReference type="EMBL" id="JQFK01001763">
    <property type="protein sequence ID" value="KGK34332.1"/>
    <property type="molecule type" value="Genomic_DNA"/>
</dbReference>
<dbReference type="HOGENOM" id="CLU_3320165_0_0_1"/>
<feature type="non-terminal residue" evidence="1">
    <location>
        <position position="1"/>
    </location>
</feature>
<evidence type="ECO:0000313" key="2">
    <source>
        <dbReference type="EMBL" id="KGK34332.1"/>
    </source>
</evidence>
<reference evidence="1" key="2">
    <citation type="submission" date="2014-08" db="EMBL/GenBank/DDBJ databases">
        <title>Exploiting Issatchenkia orientalis SD108 for Succinic Acid Production.</title>
        <authorList>
            <person name="Xiao H."/>
            <person name="Shao Z."/>
            <person name="Jiang Y."/>
            <person name="Dole S."/>
            <person name="Zhao H."/>
        </authorList>
    </citation>
    <scope>NUCLEOTIDE SEQUENCE [LARGE SCALE GENOMIC DNA]</scope>
    <source>
        <strain evidence="1">SD108</strain>
    </source>
</reference>
<accession>A0A099NQZ2</accession>
<gene>
    <name evidence="2" type="ORF">JL09_g6521</name>
    <name evidence="1" type="ORF">JL09_g6522</name>
</gene>